<feature type="region of interest" description="Disordered" evidence="1">
    <location>
        <begin position="1"/>
        <end position="31"/>
    </location>
</feature>
<name>A0ABR2R1V9_9ROSI</name>
<protein>
    <submittedName>
        <fullName evidence="2">Uncharacterized protein</fullName>
    </submittedName>
</protein>
<dbReference type="Proteomes" id="UP001396334">
    <property type="component" value="Unassembled WGS sequence"/>
</dbReference>
<gene>
    <name evidence="2" type="ORF">V6N11_019246</name>
</gene>
<comment type="caution">
    <text evidence="2">The sequence shown here is derived from an EMBL/GenBank/DDBJ whole genome shotgun (WGS) entry which is preliminary data.</text>
</comment>
<organism evidence="2 3">
    <name type="scientific">Hibiscus sabdariffa</name>
    <name type="common">roselle</name>
    <dbReference type="NCBI Taxonomy" id="183260"/>
    <lineage>
        <taxon>Eukaryota</taxon>
        <taxon>Viridiplantae</taxon>
        <taxon>Streptophyta</taxon>
        <taxon>Embryophyta</taxon>
        <taxon>Tracheophyta</taxon>
        <taxon>Spermatophyta</taxon>
        <taxon>Magnoliopsida</taxon>
        <taxon>eudicotyledons</taxon>
        <taxon>Gunneridae</taxon>
        <taxon>Pentapetalae</taxon>
        <taxon>rosids</taxon>
        <taxon>malvids</taxon>
        <taxon>Malvales</taxon>
        <taxon>Malvaceae</taxon>
        <taxon>Malvoideae</taxon>
        <taxon>Hibiscus</taxon>
    </lineage>
</organism>
<feature type="compositionally biased region" description="Low complexity" evidence="1">
    <location>
        <begin position="1"/>
        <end position="14"/>
    </location>
</feature>
<reference evidence="2 3" key="1">
    <citation type="journal article" date="2024" name="G3 (Bethesda)">
        <title>Genome assembly of Hibiscus sabdariffa L. provides insights into metabolisms of medicinal natural products.</title>
        <authorList>
            <person name="Kim T."/>
        </authorList>
    </citation>
    <scope>NUCLEOTIDE SEQUENCE [LARGE SCALE GENOMIC DNA]</scope>
    <source>
        <strain evidence="2">TK-2024</strain>
        <tissue evidence="2">Old leaves</tissue>
    </source>
</reference>
<sequence>MQSSANLGSSESNSMAQSLAPSGRPPDLGAPVVATDEMMKGRLVAGEISTRANEKSAQGLTLLEVPLKLFRDMAREAIPQRSDNEIYGPWVRVERRWHRPSATTKIDNKEKGESNSTVVSHFGVLNSLEVEGNRPVDMSVQQAHVSVRKSVRAHDGLGVGKQQELKIVKKAPGAVVQEPSCVESMPHQEASSPGKNVATILHKESRPNVDVITLTNDVVDTNLETNEGITMVVACDKVVVAPTTLEVDKHTRVWVVEEGLKRTLKESNDTSMYGPIRKENSKSANRNDSNTIGLPRKNGKHTNEENVHWVSNMTHHLNIVGSSLGPISSKPHSDNLNDQFSVQWIENTVGTDDTHQDAAEK</sequence>
<keyword evidence="3" id="KW-1185">Reference proteome</keyword>
<proteinExistence type="predicted"/>
<feature type="region of interest" description="Disordered" evidence="1">
    <location>
        <begin position="270"/>
        <end position="302"/>
    </location>
</feature>
<evidence type="ECO:0000256" key="1">
    <source>
        <dbReference type="SAM" id="MobiDB-lite"/>
    </source>
</evidence>
<dbReference type="EMBL" id="JBBPBN010000028">
    <property type="protein sequence ID" value="KAK9006916.1"/>
    <property type="molecule type" value="Genomic_DNA"/>
</dbReference>
<feature type="compositionally biased region" description="Polar residues" evidence="1">
    <location>
        <begin position="282"/>
        <end position="292"/>
    </location>
</feature>
<accession>A0ABR2R1V9</accession>
<evidence type="ECO:0000313" key="3">
    <source>
        <dbReference type="Proteomes" id="UP001396334"/>
    </source>
</evidence>
<evidence type="ECO:0000313" key="2">
    <source>
        <dbReference type="EMBL" id="KAK9006916.1"/>
    </source>
</evidence>